<evidence type="ECO:0000313" key="1">
    <source>
        <dbReference type="Proteomes" id="UP000887565"/>
    </source>
</evidence>
<keyword evidence="1" id="KW-1185">Reference proteome</keyword>
<dbReference type="AlphaFoldDB" id="A0A915HV24"/>
<protein>
    <submittedName>
        <fullName evidence="2">Uncharacterized protein</fullName>
    </submittedName>
</protein>
<dbReference type="Proteomes" id="UP000887565">
    <property type="component" value="Unplaced"/>
</dbReference>
<organism evidence="1 2">
    <name type="scientific">Romanomermis culicivorax</name>
    <name type="common">Nematode worm</name>
    <dbReference type="NCBI Taxonomy" id="13658"/>
    <lineage>
        <taxon>Eukaryota</taxon>
        <taxon>Metazoa</taxon>
        <taxon>Ecdysozoa</taxon>
        <taxon>Nematoda</taxon>
        <taxon>Enoplea</taxon>
        <taxon>Dorylaimia</taxon>
        <taxon>Mermithida</taxon>
        <taxon>Mermithoidea</taxon>
        <taxon>Mermithidae</taxon>
        <taxon>Romanomermis</taxon>
    </lineage>
</organism>
<sequence>MAQTINPLNNILLTDAIHHQINQHFLKFPLHGGFANTNLKAAYYFHFILGLLNSMALQA</sequence>
<evidence type="ECO:0000313" key="2">
    <source>
        <dbReference type="WBParaSite" id="nRc.2.0.1.t05630-RA"/>
    </source>
</evidence>
<accession>A0A915HV24</accession>
<dbReference type="WBParaSite" id="nRc.2.0.1.t05630-RA">
    <property type="protein sequence ID" value="nRc.2.0.1.t05630-RA"/>
    <property type="gene ID" value="nRc.2.0.1.g05630"/>
</dbReference>
<name>A0A915HV24_ROMCU</name>
<reference evidence="2" key="1">
    <citation type="submission" date="2022-11" db="UniProtKB">
        <authorList>
            <consortium name="WormBaseParasite"/>
        </authorList>
    </citation>
    <scope>IDENTIFICATION</scope>
</reference>
<proteinExistence type="predicted"/>